<proteinExistence type="predicted"/>
<protein>
    <recommendedName>
        <fullName evidence="1">UspA domain-containing protein</fullName>
    </recommendedName>
</protein>
<dbReference type="Gene3D" id="3.40.50.620">
    <property type="entry name" value="HUPs"/>
    <property type="match status" value="1"/>
</dbReference>
<dbReference type="AlphaFoldDB" id="A0A2R4TFF7"/>
<dbReference type="KEGG" id="slk:SLUN_35920"/>
<dbReference type="SUPFAM" id="SSF52402">
    <property type="entry name" value="Adenine nucleotide alpha hydrolases-like"/>
    <property type="match status" value="1"/>
</dbReference>
<feature type="domain" description="UspA" evidence="1">
    <location>
        <begin position="23"/>
        <end position="153"/>
    </location>
</feature>
<dbReference type="InterPro" id="IPR006016">
    <property type="entry name" value="UspA"/>
</dbReference>
<dbReference type="Proteomes" id="UP000244201">
    <property type="component" value="Chromosome"/>
</dbReference>
<evidence type="ECO:0000313" key="2">
    <source>
        <dbReference type="EMBL" id="AVZ77844.1"/>
    </source>
</evidence>
<reference evidence="2 3" key="1">
    <citation type="submission" date="2018-01" db="EMBL/GenBank/DDBJ databases">
        <title>Complete genome sequence of Streptomyces lunaelactis MM109T, a Ferroverdin A producer isolated from cave moonmilk deposits.</title>
        <authorList>
            <person name="Naome A."/>
            <person name="Martinet L."/>
            <person name="Maciejewska M."/>
            <person name="Anderssen S."/>
            <person name="Adam D."/>
            <person name="Tenconi E."/>
            <person name="Deflandre B."/>
            <person name="Arguelles-Arias A."/>
            <person name="Calusinska M."/>
            <person name="Copieters W."/>
            <person name="Karim L."/>
            <person name="Hanikenne M."/>
            <person name="Baurain D."/>
            <person name="van Wezel G."/>
            <person name="Smargiasso N."/>
            <person name="de Pauw E."/>
            <person name="Delfosse P."/>
            <person name="Rigali S."/>
        </authorList>
    </citation>
    <scope>NUCLEOTIDE SEQUENCE [LARGE SCALE GENOMIC DNA]</scope>
    <source>
        <strain evidence="2 3">MM109</strain>
    </source>
</reference>
<dbReference type="EMBL" id="CP026304">
    <property type="protein sequence ID" value="AVZ77844.1"/>
    <property type="molecule type" value="Genomic_DNA"/>
</dbReference>
<sequence>MTAETGPCGSRQYRGADVRPDEVALGVDARDPADVAVCFAFEAARRRSARVRAVHAWELPCPADGWMPFAVPEADRATWEDEQVQMLSDVLRPWREKYPQIPVLKDVLRFTAAAALVRESMRMELLVVGRRSPALGPVVDVVRHGRCPFAVVPS</sequence>
<evidence type="ECO:0000313" key="3">
    <source>
        <dbReference type="Proteomes" id="UP000244201"/>
    </source>
</evidence>
<dbReference type="OrthoDB" id="4867015at2"/>
<dbReference type="InterPro" id="IPR014729">
    <property type="entry name" value="Rossmann-like_a/b/a_fold"/>
</dbReference>
<evidence type="ECO:0000259" key="1">
    <source>
        <dbReference type="Pfam" id="PF00582"/>
    </source>
</evidence>
<name>A0A2R4TFF7_9ACTN</name>
<dbReference type="Pfam" id="PF00582">
    <property type="entry name" value="Usp"/>
    <property type="match status" value="1"/>
</dbReference>
<accession>A0A2R4TFF7</accession>
<gene>
    <name evidence="2" type="ORF">SLUN_35920</name>
</gene>
<keyword evidence="3" id="KW-1185">Reference proteome</keyword>
<organism evidence="2 3">
    <name type="scientific">Streptomyces lunaelactis</name>
    <dbReference type="NCBI Taxonomy" id="1535768"/>
    <lineage>
        <taxon>Bacteria</taxon>
        <taxon>Bacillati</taxon>
        <taxon>Actinomycetota</taxon>
        <taxon>Actinomycetes</taxon>
        <taxon>Kitasatosporales</taxon>
        <taxon>Streptomycetaceae</taxon>
        <taxon>Streptomyces</taxon>
    </lineage>
</organism>